<dbReference type="Gene3D" id="3.40.50.150">
    <property type="entry name" value="Vaccinia Virus protein VP39"/>
    <property type="match status" value="1"/>
</dbReference>
<dbReference type="EC" id="2.1.1.222" evidence="2"/>
<dbReference type="Proteomes" id="UP001646157">
    <property type="component" value="Unassembled WGS sequence"/>
</dbReference>
<comment type="caution">
    <text evidence="2">The sequence shown here is derived from an EMBL/GenBank/DDBJ whole genome shotgun (WGS) entry which is preliminary data.</text>
</comment>
<dbReference type="EMBL" id="JAFBDZ010000002">
    <property type="protein sequence ID" value="MBM7585757.1"/>
    <property type="molecule type" value="Genomic_DNA"/>
</dbReference>
<evidence type="ECO:0000256" key="1">
    <source>
        <dbReference type="SAM" id="Coils"/>
    </source>
</evidence>
<name>A0ABS2ND21_9BACI</name>
<dbReference type="InterPro" id="IPR029063">
    <property type="entry name" value="SAM-dependent_MTases_sf"/>
</dbReference>
<protein>
    <submittedName>
        <fullName evidence="2">2-polyprenyl-6-hydroxyphenyl methylase/3-demethylubiquinone-9 3-methyltransferase</fullName>
        <ecNumber evidence="2">2.1.1.222</ecNumber>
        <ecNumber evidence="2">2.1.1.64</ecNumber>
    </submittedName>
</protein>
<keyword evidence="2" id="KW-0489">Methyltransferase</keyword>
<dbReference type="SUPFAM" id="SSF53335">
    <property type="entry name" value="S-adenosyl-L-methionine-dependent methyltransferases"/>
    <property type="match status" value="1"/>
</dbReference>
<keyword evidence="2" id="KW-0808">Transferase</keyword>
<gene>
    <name evidence="2" type="ORF">JOC86_002299</name>
</gene>
<dbReference type="PANTHER" id="PTHR43861:SF6">
    <property type="entry name" value="METHYLTRANSFERASE TYPE 11"/>
    <property type="match status" value="1"/>
</dbReference>
<dbReference type="EC" id="2.1.1.64" evidence="2"/>
<evidence type="ECO:0000313" key="3">
    <source>
        <dbReference type="Proteomes" id="UP001646157"/>
    </source>
</evidence>
<proteinExistence type="predicted"/>
<accession>A0ABS2ND21</accession>
<dbReference type="RefSeq" id="WP_205172345.1">
    <property type="nucleotide sequence ID" value="NZ_JAFBDZ010000002.1"/>
</dbReference>
<dbReference type="GO" id="GO:0061542">
    <property type="term" value="F:3-demethylubiquinol 3-O-methyltransferase activity"/>
    <property type="evidence" value="ECO:0007669"/>
    <property type="project" value="UniProtKB-EC"/>
</dbReference>
<keyword evidence="1" id="KW-0175">Coiled coil</keyword>
<feature type="coiled-coil region" evidence="1">
    <location>
        <begin position="202"/>
        <end position="265"/>
    </location>
</feature>
<keyword evidence="3" id="KW-1185">Reference proteome</keyword>
<dbReference type="Pfam" id="PF13489">
    <property type="entry name" value="Methyltransf_23"/>
    <property type="match status" value="1"/>
</dbReference>
<sequence>MKKPLDRISEAYHDELGTKFGKKVRDRIHWVANQVKGQKVLDVGCSQGILPIILGRVGKEVLGIDILEESIAFANKALEKEEKSTKDLVSFKLINFITHDFGVRKYDTIVFGEVLEHVTNPNEFVKKADTILNEEGRIIITVPFGINDYFDHKRTYYLSGLYDLVEKSFNIAEIKFFGKWIAIILEKQDNNQTDNQLNIGMLQRLEESFEGIEREWMNTNEKLKKKIYLLEKEKEENLLKIKRYEEEQQNEILKTLKENNQLMRDLKSRYNVGSDQESTNLRYSSEDNLLELQKTKQVLIDEKKEKIQFQKKLMDAYKNEEMLLKSYKKLISKYEALSRSKLGRLTIKYWNVKKRMHGGKKSE</sequence>
<dbReference type="GO" id="GO:0102208">
    <property type="term" value="F:2-polyprenyl-6-hydroxyphenol methylase activity"/>
    <property type="evidence" value="ECO:0007669"/>
    <property type="project" value="UniProtKB-EC"/>
</dbReference>
<reference evidence="2 3" key="1">
    <citation type="submission" date="2021-01" db="EMBL/GenBank/DDBJ databases">
        <title>Genomic Encyclopedia of Type Strains, Phase IV (KMG-IV): sequencing the most valuable type-strain genomes for metagenomic binning, comparative biology and taxonomic classification.</title>
        <authorList>
            <person name="Goeker M."/>
        </authorList>
    </citation>
    <scope>NUCLEOTIDE SEQUENCE [LARGE SCALE GENOMIC DNA]</scope>
    <source>
        <strain evidence="2 3">DSM 24834</strain>
    </source>
</reference>
<organism evidence="2 3">
    <name type="scientific">Rossellomorea pakistanensis</name>
    <dbReference type="NCBI Taxonomy" id="992288"/>
    <lineage>
        <taxon>Bacteria</taxon>
        <taxon>Bacillati</taxon>
        <taxon>Bacillota</taxon>
        <taxon>Bacilli</taxon>
        <taxon>Bacillales</taxon>
        <taxon>Bacillaceae</taxon>
        <taxon>Rossellomorea</taxon>
    </lineage>
</organism>
<dbReference type="CDD" id="cd02440">
    <property type="entry name" value="AdoMet_MTases"/>
    <property type="match status" value="1"/>
</dbReference>
<evidence type="ECO:0000313" key="2">
    <source>
        <dbReference type="EMBL" id="MBM7585757.1"/>
    </source>
</evidence>
<dbReference type="PANTHER" id="PTHR43861">
    <property type="entry name" value="TRANS-ACONITATE 2-METHYLTRANSFERASE-RELATED"/>
    <property type="match status" value="1"/>
</dbReference>
<dbReference type="GO" id="GO:0032259">
    <property type="term" value="P:methylation"/>
    <property type="evidence" value="ECO:0007669"/>
    <property type="project" value="UniProtKB-KW"/>
</dbReference>